<dbReference type="InterPro" id="IPR008020">
    <property type="entry name" value="G8P"/>
</dbReference>
<feature type="transmembrane region" description="Helical" evidence="1">
    <location>
        <begin position="53"/>
        <end position="72"/>
    </location>
</feature>
<dbReference type="RefSeq" id="WP_094983386.1">
    <property type="nucleotide sequence ID" value="NZ_NHNI01000001.1"/>
</dbReference>
<dbReference type="EMBL" id="NHNI01000001">
    <property type="protein sequence ID" value="OZY85476.1"/>
    <property type="molecule type" value="Genomic_DNA"/>
</dbReference>
<evidence type="ECO:0000313" key="3">
    <source>
        <dbReference type="EMBL" id="OZY85476.1"/>
    </source>
</evidence>
<accession>A0A266Q778</accession>
<protein>
    <recommendedName>
        <fullName evidence="7">Phage coat protein</fullName>
    </recommendedName>
</protein>
<dbReference type="EMBL" id="NHNI01000005">
    <property type="protein sequence ID" value="OZY83158.1"/>
    <property type="molecule type" value="Genomic_DNA"/>
</dbReference>
<gene>
    <name evidence="3" type="ORF">CBP51_00025</name>
    <name evidence="4" type="ORF">CBP51_00080</name>
    <name evidence="5" type="ORF">CBP51_00135</name>
    <name evidence="2" type="ORF">CBP51_20440</name>
</gene>
<keyword evidence="1" id="KW-0812">Transmembrane</keyword>
<dbReference type="InterPro" id="IPR023390">
    <property type="entry name" value="Phage_M13_G8P_capsid_dom_sf"/>
</dbReference>
<feature type="transmembrane region" description="Helical" evidence="1">
    <location>
        <begin position="12"/>
        <end position="33"/>
    </location>
</feature>
<comment type="caution">
    <text evidence="3">The sequence shown here is derived from an EMBL/GenBank/DDBJ whole genome shotgun (WGS) entry which is preliminary data.</text>
</comment>
<name>A0A266Q778_9GAMM</name>
<evidence type="ECO:0000313" key="6">
    <source>
        <dbReference type="Proteomes" id="UP000216101"/>
    </source>
</evidence>
<dbReference type="Gene3D" id="1.20.5.80">
    <property type="match status" value="1"/>
</dbReference>
<reference evidence="6" key="1">
    <citation type="submission" date="2017-05" db="EMBL/GenBank/DDBJ databases">
        <authorList>
            <person name="Barney B.M."/>
        </authorList>
    </citation>
    <scope>NUCLEOTIDE SEQUENCE [LARGE SCALE GENOMIC DNA]</scope>
    <source>
        <strain evidence="6">PSBB022</strain>
    </source>
</reference>
<keyword evidence="1" id="KW-0472">Membrane</keyword>
<proteinExistence type="predicted"/>
<keyword evidence="1" id="KW-1133">Transmembrane helix</keyword>
<dbReference type="Pfam" id="PF19199">
    <property type="entry name" value="Phage_coatGP8"/>
    <property type="match status" value="1"/>
</dbReference>
<evidence type="ECO:0008006" key="7">
    <source>
        <dbReference type="Google" id="ProtNLM"/>
    </source>
</evidence>
<dbReference type="AlphaFoldDB" id="A0A266Q778"/>
<evidence type="ECO:0000313" key="5">
    <source>
        <dbReference type="EMBL" id="OZY85498.1"/>
    </source>
</evidence>
<organism evidence="3 6">
    <name type="scientific">Cellvibrio mixtus</name>
    <dbReference type="NCBI Taxonomy" id="39650"/>
    <lineage>
        <taxon>Bacteria</taxon>
        <taxon>Pseudomonadati</taxon>
        <taxon>Pseudomonadota</taxon>
        <taxon>Gammaproteobacteria</taxon>
        <taxon>Cellvibrionales</taxon>
        <taxon>Cellvibrionaceae</taxon>
        <taxon>Cellvibrio</taxon>
    </lineage>
</organism>
<evidence type="ECO:0000313" key="2">
    <source>
        <dbReference type="EMBL" id="OZY83158.1"/>
    </source>
</evidence>
<dbReference type="EMBL" id="NHNI01000001">
    <property type="protein sequence ID" value="OZY85487.1"/>
    <property type="molecule type" value="Genomic_DNA"/>
</dbReference>
<dbReference type="Proteomes" id="UP000216101">
    <property type="component" value="Unassembled WGS sequence"/>
</dbReference>
<dbReference type="EMBL" id="NHNI01000001">
    <property type="protein sequence ID" value="OZY85498.1"/>
    <property type="molecule type" value="Genomic_DNA"/>
</dbReference>
<keyword evidence="6" id="KW-1185">Reference proteome</keyword>
<reference evidence="3" key="2">
    <citation type="submission" date="2017-05" db="EMBL/GenBank/DDBJ databases">
        <authorList>
            <person name="Song R."/>
            <person name="Chenine A.L."/>
            <person name="Ruprecht R.M."/>
        </authorList>
    </citation>
    <scope>NUCLEOTIDE SEQUENCE [LARGE SCALE GENOMIC DNA]</scope>
    <source>
        <strain evidence="3">PSBB022</strain>
    </source>
</reference>
<evidence type="ECO:0000256" key="1">
    <source>
        <dbReference type="SAM" id="Phobius"/>
    </source>
</evidence>
<sequence length="79" mass="8008">MNKFVQLRTRGVALKTAIAASIVAASAGANAALPAWASDFSTDVGTAITDTAAAVGPLVIASLVAVIIIKLIKRFANKI</sequence>
<evidence type="ECO:0000313" key="4">
    <source>
        <dbReference type="EMBL" id="OZY85487.1"/>
    </source>
</evidence>